<dbReference type="NCBIfam" id="TIGR00070">
    <property type="entry name" value="hisG"/>
    <property type="match status" value="1"/>
</dbReference>
<comment type="cofactor">
    <cofactor evidence="2 18">
        <name>Mg(2+)</name>
        <dbReference type="ChEBI" id="CHEBI:18420"/>
    </cofactor>
</comment>
<dbReference type="GO" id="GO:0003879">
    <property type="term" value="F:ATP phosphoribosyltransferase activity"/>
    <property type="evidence" value="ECO:0007669"/>
    <property type="project" value="UniProtKB-UniRule"/>
</dbReference>
<keyword evidence="11 18" id="KW-0808">Transferase</keyword>
<dbReference type="HAMAP" id="MF_00079">
    <property type="entry name" value="HisG_Long"/>
    <property type="match status" value="1"/>
</dbReference>
<evidence type="ECO:0000256" key="11">
    <source>
        <dbReference type="ARBA" id="ARBA00022679"/>
    </source>
</evidence>
<dbReference type="InterPro" id="IPR013115">
    <property type="entry name" value="HisG_C"/>
</dbReference>
<dbReference type="Proteomes" id="UP000500961">
    <property type="component" value="Chromosome"/>
</dbReference>
<dbReference type="KEGG" id="ttz:FHG85_07140"/>
<evidence type="ECO:0000256" key="3">
    <source>
        <dbReference type="ARBA" id="ARBA00004496"/>
    </source>
</evidence>
<dbReference type="PANTHER" id="PTHR21403">
    <property type="entry name" value="ATP PHOSPHORIBOSYLTRANSFERASE ATP-PRTASE"/>
    <property type="match status" value="1"/>
</dbReference>
<dbReference type="Pfam" id="PF08029">
    <property type="entry name" value="HisG_C"/>
    <property type="match status" value="1"/>
</dbReference>
<keyword evidence="16 18" id="KW-0368">Histidine biosynthesis</keyword>
<dbReference type="Gene3D" id="3.40.190.10">
    <property type="entry name" value="Periplasmic binding protein-like II"/>
    <property type="match status" value="2"/>
</dbReference>
<dbReference type="FunFam" id="3.40.190.10:FF:000008">
    <property type="entry name" value="ATP phosphoribosyltransferase"/>
    <property type="match status" value="1"/>
</dbReference>
<keyword evidence="13 18" id="KW-0547">Nucleotide-binding</keyword>
<proteinExistence type="inferred from homology"/>
<dbReference type="SUPFAM" id="SSF53850">
    <property type="entry name" value="Periplasmic binding protein-like II"/>
    <property type="match status" value="1"/>
</dbReference>
<evidence type="ECO:0000256" key="1">
    <source>
        <dbReference type="ARBA" id="ARBA00000915"/>
    </source>
</evidence>
<dbReference type="SUPFAM" id="SSF54913">
    <property type="entry name" value="GlnB-like"/>
    <property type="match status" value="1"/>
</dbReference>
<reference evidence="21 22" key="1">
    <citation type="submission" date="2019-07" db="EMBL/GenBank/DDBJ databases">
        <title>Thalassofilum flectens gen. nov., sp. nov., a novel moderate thermophilic anaerobe from a shallow sea hot spring in Kunashir Island (Russia), representing a new family in the order Bacteroidales, and proposal of Thalassofilacea fam. nov.</title>
        <authorList>
            <person name="Kochetkova T.V."/>
            <person name="Podosokorskaya O.A."/>
            <person name="Novikov A."/>
            <person name="Elcheninov A.G."/>
            <person name="Toshchakov S.V."/>
            <person name="Kublanov I.V."/>
        </authorList>
    </citation>
    <scope>NUCLEOTIDE SEQUENCE [LARGE SCALE GENOMIC DNA]</scope>
    <source>
        <strain evidence="21 22">38-H</strain>
    </source>
</reference>
<comment type="subcellular location">
    <subcellularLocation>
        <location evidence="3 18">Cytoplasm</location>
    </subcellularLocation>
</comment>
<evidence type="ECO:0000256" key="7">
    <source>
        <dbReference type="ARBA" id="ARBA00020998"/>
    </source>
</evidence>
<evidence type="ECO:0000313" key="22">
    <source>
        <dbReference type="Proteomes" id="UP000500961"/>
    </source>
</evidence>
<dbReference type="PROSITE" id="PS01316">
    <property type="entry name" value="ATP_P_PHORIBOSYLTR"/>
    <property type="match status" value="1"/>
</dbReference>
<accession>A0A7D4CGS0</accession>
<dbReference type="InterPro" id="IPR015867">
    <property type="entry name" value="N-reg_PII/ATP_PRibTrfase_C"/>
</dbReference>
<gene>
    <name evidence="18" type="primary">hisG</name>
    <name evidence="21" type="ORF">FHG85_07140</name>
</gene>
<dbReference type="PANTHER" id="PTHR21403:SF8">
    <property type="entry name" value="ATP PHOSPHORIBOSYLTRANSFERASE"/>
    <property type="match status" value="1"/>
</dbReference>
<keyword evidence="9 18" id="KW-0028">Amino-acid biosynthesis</keyword>
<dbReference type="EC" id="2.4.2.17" evidence="6 18"/>
<dbReference type="UniPathway" id="UPA00031">
    <property type="reaction ID" value="UER00006"/>
</dbReference>
<dbReference type="InterPro" id="IPR018198">
    <property type="entry name" value="ATP_PRibTrfase_CS"/>
</dbReference>
<dbReference type="GO" id="GO:0000287">
    <property type="term" value="F:magnesium ion binding"/>
    <property type="evidence" value="ECO:0007669"/>
    <property type="project" value="UniProtKB-UniRule"/>
</dbReference>
<evidence type="ECO:0000259" key="19">
    <source>
        <dbReference type="Pfam" id="PF01634"/>
    </source>
</evidence>
<evidence type="ECO:0000313" key="21">
    <source>
        <dbReference type="EMBL" id="QKG80046.1"/>
    </source>
</evidence>
<evidence type="ECO:0000256" key="13">
    <source>
        <dbReference type="ARBA" id="ARBA00022741"/>
    </source>
</evidence>
<dbReference type="GO" id="GO:0000105">
    <property type="term" value="P:L-histidine biosynthetic process"/>
    <property type="evidence" value="ECO:0007669"/>
    <property type="project" value="UniProtKB-UniRule"/>
</dbReference>
<dbReference type="InterPro" id="IPR013820">
    <property type="entry name" value="ATP_PRibTrfase_cat"/>
</dbReference>
<evidence type="ECO:0000256" key="10">
    <source>
        <dbReference type="ARBA" id="ARBA00022676"/>
    </source>
</evidence>
<dbReference type="GO" id="GO:0005737">
    <property type="term" value="C:cytoplasm"/>
    <property type="evidence" value="ECO:0007669"/>
    <property type="project" value="UniProtKB-SubCell"/>
</dbReference>
<keyword evidence="22" id="KW-1185">Reference proteome</keyword>
<dbReference type="RefSeq" id="WP_173074409.1">
    <property type="nucleotide sequence ID" value="NZ_CP041345.1"/>
</dbReference>
<evidence type="ECO:0000256" key="9">
    <source>
        <dbReference type="ARBA" id="ARBA00022605"/>
    </source>
</evidence>
<dbReference type="InterPro" id="IPR020621">
    <property type="entry name" value="ATP-PRT_HisG_long"/>
</dbReference>
<name>A0A7D4CGS0_9BACT</name>
<comment type="similarity">
    <text evidence="5 18">Belongs to the ATP phosphoribosyltransferase family. Long subfamily.</text>
</comment>
<keyword evidence="8 18" id="KW-0963">Cytoplasm</keyword>
<keyword evidence="12 18" id="KW-0479">Metal-binding</keyword>
<evidence type="ECO:0000256" key="16">
    <source>
        <dbReference type="ARBA" id="ARBA00023102"/>
    </source>
</evidence>
<evidence type="ECO:0000259" key="20">
    <source>
        <dbReference type="Pfam" id="PF08029"/>
    </source>
</evidence>
<dbReference type="AlphaFoldDB" id="A0A7D4CGS0"/>
<dbReference type="InterPro" id="IPR001348">
    <property type="entry name" value="ATP_PRibTrfase_HisG"/>
</dbReference>
<dbReference type="Pfam" id="PF01634">
    <property type="entry name" value="HisG"/>
    <property type="match status" value="1"/>
</dbReference>
<protein>
    <recommendedName>
        <fullName evidence="7 18">ATP phosphoribosyltransferase</fullName>
        <shortName evidence="18">ATP-PRT</shortName>
        <shortName evidence="18">ATP-PRTase</shortName>
        <ecNumber evidence="6 18">2.4.2.17</ecNumber>
    </recommendedName>
</protein>
<dbReference type="Gene3D" id="3.30.70.120">
    <property type="match status" value="1"/>
</dbReference>
<dbReference type="GO" id="GO:0005524">
    <property type="term" value="F:ATP binding"/>
    <property type="evidence" value="ECO:0007669"/>
    <property type="project" value="UniProtKB-KW"/>
</dbReference>
<dbReference type="FunFam" id="3.30.70.120:FF:000002">
    <property type="entry name" value="ATP phosphoribosyltransferase"/>
    <property type="match status" value="1"/>
</dbReference>
<evidence type="ECO:0000256" key="4">
    <source>
        <dbReference type="ARBA" id="ARBA00004667"/>
    </source>
</evidence>
<dbReference type="NCBIfam" id="TIGR03455">
    <property type="entry name" value="HisG_C-term"/>
    <property type="match status" value="1"/>
</dbReference>
<sequence>MNTKITLAIQKSGRLNQGTIELLSRCGIKVSNGGNHLKALAEGFPMEVLLLRDDDIPQYVADGVADIGILGLNEVLEKGKDVEIVRKLGFSRCRLSIAVPSAVSYTGREWLSGKRIATSYPEILRSFLKENSLDAEIHTISGSVEITPGIGMADAIFEIVSSGGTLLSNNLKEVDVIMKSEAVLIANKNLNQTKIELLKKLEFRIEAVRKAQRNKYILLNAPKNRLNEIIGLIPGMKSPTILPLAQEGWFSLHSVVNEDDFWEVIGKLKDAGAEGILVVPIEKMVI</sequence>
<evidence type="ECO:0000256" key="6">
    <source>
        <dbReference type="ARBA" id="ARBA00011946"/>
    </source>
</evidence>
<keyword evidence="10 18" id="KW-0328">Glycosyltransferase</keyword>
<keyword evidence="14 18" id="KW-0067">ATP-binding</keyword>
<evidence type="ECO:0000256" key="18">
    <source>
        <dbReference type="HAMAP-Rule" id="MF_00079"/>
    </source>
</evidence>
<evidence type="ECO:0000256" key="12">
    <source>
        <dbReference type="ARBA" id="ARBA00022723"/>
    </source>
</evidence>
<dbReference type="EMBL" id="CP041345">
    <property type="protein sequence ID" value="QKG80046.1"/>
    <property type="molecule type" value="Genomic_DNA"/>
</dbReference>
<comment type="pathway">
    <text evidence="4 18">Amino-acid biosynthesis; L-histidine biosynthesis; L-histidine from 5-phospho-alpha-D-ribose 1-diphosphate: step 1/9.</text>
</comment>
<evidence type="ECO:0000256" key="17">
    <source>
        <dbReference type="ARBA" id="ARBA00024861"/>
    </source>
</evidence>
<comment type="catalytic activity">
    <reaction evidence="1 18">
        <text>1-(5-phospho-beta-D-ribosyl)-ATP + diphosphate = 5-phospho-alpha-D-ribose 1-diphosphate + ATP</text>
        <dbReference type="Rhea" id="RHEA:18473"/>
        <dbReference type="ChEBI" id="CHEBI:30616"/>
        <dbReference type="ChEBI" id="CHEBI:33019"/>
        <dbReference type="ChEBI" id="CHEBI:58017"/>
        <dbReference type="ChEBI" id="CHEBI:73183"/>
        <dbReference type="EC" id="2.4.2.17"/>
    </reaction>
</comment>
<organism evidence="21 22">
    <name type="scientific">Tenuifilum thalassicum</name>
    <dbReference type="NCBI Taxonomy" id="2590900"/>
    <lineage>
        <taxon>Bacteria</taxon>
        <taxon>Pseudomonadati</taxon>
        <taxon>Bacteroidota</taxon>
        <taxon>Bacteroidia</taxon>
        <taxon>Bacteroidales</taxon>
        <taxon>Tenuifilaceae</taxon>
        <taxon>Tenuifilum</taxon>
    </lineage>
</organism>
<evidence type="ECO:0000256" key="14">
    <source>
        <dbReference type="ARBA" id="ARBA00022840"/>
    </source>
</evidence>
<keyword evidence="15 18" id="KW-0460">Magnesium</keyword>
<evidence type="ECO:0000256" key="15">
    <source>
        <dbReference type="ARBA" id="ARBA00022842"/>
    </source>
</evidence>
<comment type="activity regulation">
    <text evidence="18">Feedback inhibited by histidine.</text>
</comment>
<comment type="function">
    <text evidence="17 18">Catalyzes the condensation of ATP and 5-phosphoribose 1-diphosphate to form N'-(5'-phosphoribosyl)-ATP (PR-ATP). Has a crucial role in the pathway because the rate of histidine biosynthesis seems to be controlled primarily by regulation of HisG enzymatic activity.</text>
</comment>
<feature type="domain" description="Histidine biosynthesis HisG C-terminal" evidence="20">
    <location>
        <begin position="211"/>
        <end position="283"/>
    </location>
</feature>
<dbReference type="InterPro" id="IPR011322">
    <property type="entry name" value="N-reg_PII-like_a/b"/>
</dbReference>
<feature type="domain" description="ATP phosphoribosyltransferase catalytic" evidence="19">
    <location>
        <begin position="52"/>
        <end position="206"/>
    </location>
</feature>
<evidence type="ECO:0000256" key="2">
    <source>
        <dbReference type="ARBA" id="ARBA00001946"/>
    </source>
</evidence>
<evidence type="ECO:0000256" key="5">
    <source>
        <dbReference type="ARBA" id="ARBA00007955"/>
    </source>
</evidence>
<evidence type="ECO:0000256" key="8">
    <source>
        <dbReference type="ARBA" id="ARBA00022490"/>
    </source>
</evidence>